<evidence type="ECO:0000256" key="6">
    <source>
        <dbReference type="ARBA" id="ARBA00023136"/>
    </source>
</evidence>
<keyword evidence="5 7" id="KW-1133">Transmembrane helix</keyword>
<name>A0ABU5CCR5_9BACI</name>
<dbReference type="InterPro" id="IPR052923">
    <property type="entry name" value="UPF0718"/>
</dbReference>
<keyword evidence="4 7" id="KW-0812">Transmembrane</keyword>
<accession>A0ABU5CCR5</accession>
<comment type="subcellular location">
    <subcellularLocation>
        <location evidence="1">Cell membrane</location>
        <topology evidence="1">Multi-pass membrane protein</topology>
    </subcellularLocation>
</comment>
<keyword evidence="6 7" id="KW-0472">Membrane</keyword>
<evidence type="ECO:0000256" key="3">
    <source>
        <dbReference type="ARBA" id="ARBA00022475"/>
    </source>
</evidence>
<dbReference type="InterPro" id="IPR005524">
    <property type="entry name" value="DUF318"/>
</dbReference>
<comment type="similarity">
    <text evidence="2">Belongs to the UPF0718 family.</text>
</comment>
<proteinExistence type="inferred from homology"/>
<protein>
    <submittedName>
        <fullName evidence="8">Permease</fullName>
    </submittedName>
</protein>
<evidence type="ECO:0000313" key="8">
    <source>
        <dbReference type="EMBL" id="MDY0397009.1"/>
    </source>
</evidence>
<organism evidence="8 9">
    <name type="scientific">Tigheibacillus halophilus</name>
    <dbReference type="NCBI Taxonomy" id="361280"/>
    <lineage>
        <taxon>Bacteria</taxon>
        <taxon>Bacillati</taxon>
        <taxon>Bacillota</taxon>
        <taxon>Bacilli</taxon>
        <taxon>Bacillales</taxon>
        <taxon>Bacillaceae</taxon>
        <taxon>Tigheibacillus</taxon>
    </lineage>
</organism>
<keyword evidence="9" id="KW-1185">Reference proteome</keyword>
<dbReference type="Pfam" id="PF03773">
    <property type="entry name" value="ArsP_1"/>
    <property type="match status" value="1"/>
</dbReference>
<evidence type="ECO:0000256" key="5">
    <source>
        <dbReference type="ARBA" id="ARBA00022989"/>
    </source>
</evidence>
<evidence type="ECO:0000256" key="1">
    <source>
        <dbReference type="ARBA" id="ARBA00004651"/>
    </source>
</evidence>
<feature type="transmembrane region" description="Helical" evidence="7">
    <location>
        <begin position="102"/>
        <end position="123"/>
    </location>
</feature>
<keyword evidence="3" id="KW-1003">Cell membrane</keyword>
<feature type="transmembrane region" description="Helical" evidence="7">
    <location>
        <begin position="143"/>
        <end position="162"/>
    </location>
</feature>
<dbReference type="Proteomes" id="UP001281447">
    <property type="component" value="Unassembled WGS sequence"/>
</dbReference>
<feature type="transmembrane region" description="Helical" evidence="7">
    <location>
        <begin position="50"/>
        <end position="68"/>
    </location>
</feature>
<reference evidence="8 9" key="1">
    <citation type="submission" date="2023-10" db="EMBL/GenBank/DDBJ databases">
        <title>Virgibacillus halophilus 5B73C genome.</title>
        <authorList>
            <person name="Miliotis G."/>
            <person name="Sengupta P."/>
            <person name="Hameed A."/>
            <person name="Chuvochina M."/>
            <person name="Mcdonagh F."/>
            <person name="Simpson A.C."/>
            <person name="Singh N.K."/>
            <person name="Rekha P.D."/>
            <person name="Raman K."/>
            <person name="Hugenholtz P."/>
            <person name="Venkateswaran K."/>
        </authorList>
    </citation>
    <scope>NUCLEOTIDE SEQUENCE [LARGE SCALE GENOMIC DNA]</scope>
    <source>
        <strain evidence="8 9">5B73C</strain>
    </source>
</reference>
<gene>
    <name evidence="8" type="ORF">RWE15_25425</name>
</gene>
<evidence type="ECO:0000256" key="4">
    <source>
        <dbReference type="ARBA" id="ARBA00022692"/>
    </source>
</evidence>
<evidence type="ECO:0000256" key="2">
    <source>
        <dbReference type="ARBA" id="ARBA00006386"/>
    </source>
</evidence>
<sequence>MLLFLYQSNQLKEPAVVHTHSTMADSRPKKTFSQKLGEIMHHAIDEFFDMGKYLFIGAFIAAAFQTSISTSSIDLFGDGIFGSTVVMMGLAYLMSLCSEADAFIGASFSQTFPATAILAFLMYGPMIDLKNTLMLWGVFRAKFVLVLLVIITLVVFLCAGFADMIG</sequence>
<evidence type="ECO:0000313" key="9">
    <source>
        <dbReference type="Proteomes" id="UP001281447"/>
    </source>
</evidence>
<evidence type="ECO:0000256" key="7">
    <source>
        <dbReference type="SAM" id="Phobius"/>
    </source>
</evidence>
<dbReference type="EMBL" id="JAWDIP010000004">
    <property type="protein sequence ID" value="MDY0397009.1"/>
    <property type="molecule type" value="Genomic_DNA"/>
</dbReference>
<dbReference type="PANTHER" id="PTHR34184:SF4">
    <property type="entry name" value="UPF0718 PROTEIN YCGR"/>
    <property type="match status" value="1"/>
</dbReference>
<comment type="caution">
    <text evidence="8">The sequence shown here is derived from an EMBL/GenBank/DDBJ whole genome shotgun (WGS) entry which is preliminary data.</text>
</comment>
<dbReference type="PANTHER" id="PTHR34184">
    <property type="entry name" value="UPF0718 PROTEIN YCGR"/>
    <property type="match status" value="1"/>
</dbReference>